<comment type="cofactor">
    <cofactor evidence="1">
        <name>a divalent metal cation</name>
        <dbReference type="ChEBI" id="CHEBI:60240"/>
    </cofactor>
</comment>
<evidence type="ECO:0000256" key="3">
    <source>
        <dbReference type="ARBA" id="ARBA00022759"/>
    </source>
</evidence>
<dbReference type="Pfam" id="PF03755">
    <property type="entry name" value="YicC-like_N"/>
    <property type="match status" value="1"/>
</dbReference>
<keyword evidence="9" id="KW-1185">Reference proteome</keyword>
<dbReference type="PANTHER" id="PTHR30636:SF3">
    <property type="entry name" value="UPF0701 PROTEIN YICC"/>
    <property type="match status" value="1"/>
</dbReference>
<evidence type="ECO:0000256" key="4">
    <source>
        <dbReference type="ARBA" id="ARBA00022801"/>
    </source>
</evidence>
<organism evidence="8 9">
    <name type="scientific">Fulvimarina uroteuthidis</name>
    <dbReference type="NCBI Taxonomy" id="3098149"/>
    <lineage>
        <taxon>Bacteria</taxon>
        <taxon>Pseudomonadati</taxon>
        <taxon>Pseudomonadota</taxon>
        <taxon>Alphaproteobacteria</taxon>
        <taxon>Hyphomicrobiales</taxon>
        <taxon>Aurantimonadaceae</taxon>
        <taxon>Fulvimarina</taxon>
    </lineage>
</organism>
<protein>
    <submittedName>
        <fullName evidence="8">YicC/YloC family endoribonuclease</fullName>
        <ecNumber evidence="8">3.1.-.-</ecNumber>
    </submittedName>
</protein>
<dbReference type="Pfam" id="PF08340">
    <property type="entry name" value="YicC-like_C"/>
    <property type="match status" value="1"/>
</dbReference>
<evidence type="ECO:0000313" key="8">
    <source>
        <dbReference type="EMBL" id="MDY8110460.1"/>
    </source>
</evidence>
<dbReference type="RefSeq" id="WP_322188071.1">
    <property type="nucleotide sequence ID" value="NZ_JAXLPB010000005.1"/>
</dbReference>
<proteinExistence type="inferred from homology"/>
<dbReference type="EMBL" id="JAXLPB010000005">
    <property type="protein sequence ID" value="MDY8110460.1"/>
    <property type="molecule type" value="Genomic_DNA"/>
</dbReference>
<comment type="similarity">
    <text evidence="5">Belongs to the YicC/YloC family.</text>
</comment>
<dbReference type="InterPro" id="IPR005229">
    <property type="entry name" value="YicC/YloC-like"/>
</dbReference>
<dbReference type="GO" id="GO:0016787">
    <property type="term" value="F:hydrolase activity"/>
    <property type="evidence" value="ECO:0007669"/>
    <property type="project" value="UniProtKB-KW"/>
</dbReference>
<dbReference type="EC" id="3.1.-.-" evidence="8"/>
<evidence type="ECO:0000259" key="7">
    <source>
        <dbReference type="Pfam" id="PF08340"/>
    </source>
</evidence>
<sequence length="294" mass="32432">MGIRSMTGFSRVDRETDELALRWELKSVNGRNLELRFRLPPGYDSLELALRAIAGKRLFRGNVQATLTTQTAVAARAGAIDEARLEAYAAMCDRLVAEGRATRPSADGLLALKGVIDSHDESRQARAIPDAALDAAMVSFERAVEDLEGSRADEGANLAAVVGAFIDRIETLSQAARVERSRNPDIVRQRIKDQAERLVEQTLDEQRLLQELALISVRADIGEEIDRLASHVTSARELLVKNEPVGRRFDFLAQEMNRESNTICSKSNSVALTAIGLDLKVAVDQLREQVQNIE</sequence>
<feature type="domain" description="Endoribonuclease YicC-like N-terminal" evidence="6">
    <location>
        <begin position="3"/>
        <end position="159"/>
    </location>
</feature>
<dbReference type="InterPro" id="IPR013551">
    <property type="entry name" value="YicC-like_C"/>
</dbReference>
<feature type="domain" description="Endoribonuclease YicC-like C-terminal" evidence="7">
    <location>
        <begin position="184"/>
        <end position="294"/>
    </location>
</feature>
<comment type="caution">
    <text evidence="8">The sequence shown here is derived from an EMBL/GenBank/DDBJ whole genome shotgun (WGS) entry which is preliminary data.</text>
</comment>
<keyword evidence="4 8" id="KW-0378">Hydrolase</keyword>
<keyword evidence="2" id="KW-0540">Nuclease</keyword>
<dbReference type="Proteomes" id="UP001294412">
    <property type="component" value="Unassembled WGS sequence"/>
</dbReference>
<name>A0ABU5I4Y7_9HYPH</name>
<dbReference type="PANTHER" id="PTHR30636">
    <property type="entry name" value="UPF0701 PROTEIN YICC"/>
    <property type="match status" value="1"/>
</dbReference>
<evidence type="ECO:0000256" key="2">
    <source>
        <dbReference type="ARBA" id="ARBA00022722"/>
    </source>
</evidence>
<evidence type="ECO:0000256" key="1">
    <source>
        <dbReference type="ARBA" id="ARBA00001968"/>
    </source>
</evidence>
<gene>
    <name evidence="8" type="ORF">U0C82_15060</name>
</gene>
<dbReference type="NCBIfam" id="TIGR00255">
    <property type="entry name" value="YicC/YloC family endoribonuclease"/>
    <property type="match status" value="1"/>
</dbReference>
<keyword evidence="3" id="KW-0255">Endonuclease</keyword>
<dbReference type="InterPro" id="IPR013527">
    <property type="entry name" value="YicC-like_N"/>
</dbReference>
<evidence type="ECO:0000259" key="6">
    <source>
        <dbReference type="Pfam" id="PF03755"/>
    </source>
</evidence>
<accession>A0ABU5I4Y7</accession>
<reference evidence="8 9" key="1">
    <citation type="submission" date="2023-12" db="EMBL/GenBank/DDBJ databases">
        <title>Description of Novel Strain Fulvimarina sp. 2208YS6-2-32 isolated from Uroteuthis (Photololigo) edulis.</title>
        <authorList>
            <person name="Park J.-S."/>
        </authorList>
    </citation>
    <scope>NUCLEOTIDE SEQUENCE [LARGE SCALE GENOMIC DNA]</scope>
    <source>
        <strain evidence="8 9">2208YS6-2-32</strain>
    </source>
</reference>
<evidence type="ECO:0000256" key="5">
    <source>
        <dbReference type="ARBA" id="ARBA00035648"/>
    </source>
</evidence>
<evidence type="ECO:0000313" key="9">
    <source>
        <dbReference type="Proteomes" id="UP001294412"/>
    </source>
</evidence>